<accession>A0A059D7C7</accession>
<dbReference type="EMBL" id="KK198754">
    <property type="protein sequence ID" value="KCW86638.1"/>
    <property type="molecule type" value="Genomic_DNA"/>
</dbReference>
<evidence type="ECO:0000313" key="1">
    <source>
        <dbReference type="EMBL" id="KCW86638.1"/>
    </source>
</evidence>
<gene>
    <name evidence="1" type="ORF">EUGRSUZ_B03268</name>
</gene>
<dbReference type="Gramene" id="KCW86638">
    <property type="protein sequence ID" value="KCW86638"/>
    <property type="gene ID" value="EUGRSUZ_B03268"/>
</dbReference>
<reference evidence="1" key="1">
    <citation type="submission" date="2013-07" db="EMBL/GenBank/DDBJ databases">
        <title>The genome of Eucalyptus grandis.</title>
        <authorList>
            <person name="Schmutz J."/>
            <person name="Hayes R."/>
            <person name="Myburg A."/>
            <person name="Tuskan G."/>
            <person name="Grattapaglia D."/>
            <person name="Rokhsar D.S."/>
        </authorList>
    </citation>
    <scope>NUCLEOTIDE SEQUENCE</scope>
    <source>
        <tissue evidence="1">Leaf extractions</tissue>
    </source>
</reference>
<organism evidence="1">
    <name type="scientific">Eucalyptus grandis</name>
    <name type="common">Flooded gum</name>
    <dbReference type="NCBI Taxonomy" id="71139"/>
    <lineage>
        <taxon>Eukaryota</taxon>
        <taxon>Viridiplantae</taxon>
        <taxon>Streptophyta</taxon>
        <taxon>Embryophyta</taxon>
        <taxon>Tracheophyta</taxon>
        <taxon>Spermatophyta</taxon>
        <taxon>Magnoliopsida</taxon>
        <taxon>eudicotyledons</taxon>
        <taxon>Gunneridae</taxon>
        <taxon>Pentapetalae</taxon>
        <taxon>rosids</taxon>
        <taxon>malvids</taxon>
        <taxon>Myrtales</taxon>
        <taxon>Myrtaceae</taxon>
        <taxon>Myrtoideae</taxon>
        <taxon>Eucalypteae</taxon>
        <taxon>Eucalyptus</taxon>
    </lineage>
</organism>
<name>A0A059D7C7_EUCGR</name>
<sequence>MEEFIEIVEIPKQKLFLFLILRAHRVVDNLSPNLKSIASRLSSCHVSAALLYSLGFGFCFCVCFSSKCSMAGFYPMSRTK</sequence>
<protein>
    <submittedName>
        <fullName evidence="1">Uncharacterized protein</fullName>
    </submittedName>
</protein>
<proteinExistence type="predicted"/>
<dbReference type="InParanoid" id="A0A059D7C7"/>
<dbReference type="AlphaFoldDB" id="A0A059D7C7"/>